<keyword evidence="14" id="KW-0675">Receptor</keyword>
<comment type="function">
    <text evidence="1">After binding acetylcholine, the AChR responds by an extensive change in conformation that affects all subunits and leads to opening of an ion-conducting channel across the plasma membrane.</text>
</comment>
<keyword evidence="17" id="KW-1071">Ligand-gated ion channel</keyword>
<reference evidence="24 25" key="1">
    <citation type="submission" date="2020-04" db="EMBL/GenBank/DDBJ databases">
        <authorList>
            <person name="Alioto T."/>
            <person name="Alioto T."/>
            <person name="Gomez Garrido J."/>
        </authorList>
    </citation>
    <scope>NUCLEOTIDE SEQUENCE [LARGE SCALE GENOMIC DNA]</scope>
</reference>
<feature type="domain" description="Neurotransmitter-gated ion-channel ligand-binding" evidence="22">
    <location>
        <begin position="447"/>
        <end position="653"/>
    </location>
</feature>
<dbReference type="InterPro" id="IPR036734">
    <property type="entry name" value="Neur_chan_lig-bd_sf"/>
</dbReference>
<keyword evidence="10" id="KW-0770">Synapse</keyword>
<comment type="similarity">
    <text evidence="3">Belongs to the major royal jelly protein family.</text>
</comment>
<feature type="region of interest" description="Disordered" evidence="21">
    <location>
        <begin position="394"/>
        <end position="414"/>
    </location>
</feature>
<dbReference type="GO" id="GO:0045211">
    <property type="term" value="C:postsynaptic membrane"/>
    <property type="evidence" value="ECO:0007669"/>
    <property type="project" value="UniProtKB-SubCell"/>
</dbReference>
<dbReference type="PROSITE" id="PS00236">
    <property type="entry name" value="NEUROTR_ION_CHANNEL"/>
    <property type="match status" value="1"/>
</dbReference>
<dbReference type="Proteomes" id="UP000494165">
    <property type="component" value="Unassembled WGS sequence"/>
</dbReference>
<keyword evidence="16" id="KW-0628">Postsynaptic cell membrane</keyword>
<dbReference type="PANTHER" id="PTHR18945">
    <property type="entry name" value="NEUROTRANSMITTER GATED ION CHANNEL"/>
    <property type="match status" value="1"/>
</dbReference>
<keyword evidence="25" id="KW-1185">Reference proteome</keyword>
<sequence length="919" mass="103743">MPHSRLAPVRHLKNVGRMSPFLCAIFLLGLSSLASAANFSQVYEWPDVMDYEWPSEEIRIKTLKTFKQEYMYPRSMVIYGSRLYLSLQSYGGVILPVTLSSLPMSGASSASPKLTPVPSWDMHKNGNCDKIEEATGIQVDSVGRLWVLDNGSDDCKAKIWTIDLINGNRNKIIHRFSFSYGLHDLVLDEAPSGTLAFISRWRQTHIVVFSLEKNQSWNVYTPGIRGTSIAITPKSPREIYLGNYLSNELKTISVDAVRNGTGTENQRAIFGKWTERPYRMRIDNHGTLYAAFWFKNYISSIWTSIWPLLVQRVYEVAGLDANAAEPFAFASDQNETLWLTVFDRLRKPRYRLLKSAGEAKSNKASRARRLWRRAVAVGGGGRAGWVSVHQAGAATSTSPTAGRRNALTHSSKGHAASREMTSSGLLVQFLCILLQGVLRGGADENEYRLTRFLLRDYDASVRPVENSSLPLTVTFGISLHHIIDVDEKNQILTTNCWLTHVWTDHHLRWNASEFAGIKVVRLPYTRVWKPDVILYNNADSQYSNAVINTNVIVSSGGEVVWLSHGIYRSSCDINVEFFPFDVQSCQMKWASWTYDGYQVDLVKQTEHGDVSNYQPNGEFDLVSFEAERHVVIYSCCPEPYPDITYTIRIRRRPLFYVFNLILPCMLINSIALLVFYVPSESGEKVTLGISALLSMTVFLMTIRESLPPTEKTPLISMYYGVSICLVSFASGLSVVTLNVYHRGVRGAGVPKLLKRLVLGPLARIVFVHFDIAETPSSVHQPSQAPVQRYKSQESNSRSGGRGDSVRMDKWTHHSHSPDSDHRGAEYSPERSPRFVPRRQQRRDSNPADSLEGQFLRALHKINAAIERNEVRVLERERRESASREWKQVALVCDRVLLWAFLFTTAVTTTAILFSSPHGP</sequence>
<evidence type="ECO:0000256" key="19">
    <source>
        <dbReference type="ARBA" id="ARBA00034104"/>
    </source>
</evidence>
<dbReference type="Gene3D" id="2.70.170.10">
    <property type="entry name" value="Neurotransmitter-gated ion-channel ligand-binding domain"/>
    <property type="match status" value="1"/>
</dbReference>
<feature type="signal peptide" evidence="20">
    <location>
        <begin position="1"/>
        <end position="36"/>
    </location>
</feature>
<dbReference type="InterPro" id="IPR017996">
    <property type="entry name" value="MRJP/yellow-related"/>
</dbReference>
<evidence type="ECO:0000256" key="12">
    <source>
        <dbReference type="ARBA" id="ARBA00023136"/>
    </source>
</evidence>
<dbReference type="SUPFAM" id="SSF63712">
    <property type="entry name" value="Nicotinic receptor ligand binding domain-like"/>
    <property type="match status" value="1"/>
</dbReference>
<name>A0A8S1DFF6_9INSE</name>
<dbReference type="CDD" id="cd19051">
    <property type="entry name" value="LGIC_TM_cation"/>
    <property type="match status" value="1"/>
</dbReference>
<keyword evidence="15" id="KW-0325">Glycoprotein</keyword>
<keyword evidence="6" id="KW-1003">Cell membrane</keyword>
<evidence type="ECO:0000256" key="7">
    <source>
        <dbReference type="ARBA" id="ARBA00022525"/>
    </source>
</evidence>
<dbReference type="GO" id="GO:0022848">
    <property type="term" value="F:acetylcholine-gated monoatomic cation-selective channel activity"/>
    <property type="evidence" value="ECO:0007669"/>
    <property type="project" value="InterPro"/>
</dbReference>
<dbReference type="PRINTS" id="PR00254">
    <property type="entry name" value="NICOTINICR"/>
</dbReference>
<evidence type="ECO:0000256" key="18">
    <source>
        <dbReference type="ARBA" id="ARBA00023303"/>
    </source>
</evidence>
<dbReference type="OrthoDB" id="5975154at2759"/>
<evidence type="ECO:0000259" key="22">
    <source>
        <dbReference type="Pfam" id="PF02931"/>
    </source>
</evidence>
<evidence type="ECO:0000256" key="11">
    <source>
        <dbReference type="ARBA" id="ARBA00023065"/>
    </source>
</evidence>
<keyword evidence="8 20" id="KW-0812">Transmembrane</keyword>
<feature type="chain" id="PRO_5035964964" description="Ig-like domain-containing protein" evidence="20">
    <location>
        <begin position="37"/>
        <end position="919"/>
    </location>
</feature>
<dbReference type="Pfam" id="PF03022">
    <property type="entry name" value="MRJP"/>
    <property type="match status" value="1"/>
</dbReference>
<feature type="region of interest" description="Disordered" evidence="21">
    <location>
        <begin position="777"/>
        <end position="849"/>
    </location>
</feature>
<dbReference type="InterPro" id="IPR006029">
    <property type="entry name" value="Neurotrans-gated_channel_TM"/>
</dbReference>
<accession>A0A8S1DFF6</accession>
<dbReference type="Gene3D" id="2.120.10.30">
    <property type="entry name" value="TolB, C-terminal domain"/>
    <property type="match status" value="1"/>
</dbReference>
<organism evidence="24 25">
    <name type="scientific">Cloeon dipterum</name>
    <dbReference type="NCBI Taxonomy" id="197152"/>
    <lineage>
        <taxon>Eukaryota</taxon>
        <taxon>Metazoa</taxon>
        <taxon>Ecdysozoa</taxon>
        <taxon>Arthropoda</taxon>
        <taxon>Hexapoda</taxon>
        <taxon>Insecta</taxon>
        <taxon>Pterygota</taxon>
        <taxon>Palaeoptera</taxon>
        <taxon>Ephemeroptera</taxon>
        <taxon>Pisciforma</taxon>
        <taxon>Baetidae</taxon>
        <taxon>Cloeon</taxon>
    </lineage>
</organism>
<dbReference type="InterPro" id="IPR036719">
    <property type="entry name" value="Neuro-gated_channel_TM_sf"/>
</dbReference>
<dbReference type="EMBL" id="CADEPI010000166">
    <property type="protein sequence ID" value="CAB3378542.1"/>
    <property type="molecule type" value="Genomic_DNA"/>
</dbReference>
<evidence type="ECO:0000313" key="25">
    <source>
        <dbReference type="Proteomes" id="UP000494165"/>
    </source>
</evidence>
<keyword evidence="7" id="KW-0964">Secreted</keyword>
<dbReference type="SUPFAM" id="SSF90112">
    <property type="entry name" value="Neurotransmitter-gated ion-channel transmembrane pore"/>
    <property type="match status" value="1"/>
</dbReference>
<evidence type="ECO:0000256" key="4">
    <source>
        <dbReference type="ARBA" id="ARBA00009237"/>
    </source>
</evidence>
<keyword evidence="18 20" id="KW-0407">Ion channel</keyword>
<keyword evidence="13" id="KW-1015">Disulfide bond</keyword>
<feature type="transmembrane region" description="Helical" evidence="20">
    <location>
        <begin position="895"/>
        <end position="913"/>
    </location>
</feature>
<evidence type="ECO:0000256" key="16">
    <source>
        <dbReference type="ARBA" id="ARBA00023257"/>
    </source>
</evidence>
<dbReference type="FunFam" id="1.20.58.390:FF:000073">
    <property type="entry name" value="Neuronal acetylcholine receptor subunit alpha-9-II"/>
    <property type="match status" value="1"/>
</dbReference>
<evidence type="ECO:0000256" key="15">
    <source>
        <dbReference type="ARBA" id="ARBA00023180"/>
    </source>
</evidence>
<evidence type="ECO:0000256" key="2">
    <source>
        <dbReference type="ARBA" id="ARBA00004613"/>
    </source>
</evidence>
<dbReference type="GO" id="GO:0004888">
    <property type="term" value="F:transmembrane signaling receptor activity"/>
    <property type="evidence" value="ECO:0007669"/>
    <property type="project" value="InterPro"/>
</dbReference>
<evidence type="ECO:0000256" key="13">
    <source>
        <dbReference type="ARBA" id="ARBA00023157"/>
    </source>
</evidence>
<evidence type="ECO:0000256" key="21">
    <source>
        <dbReference type="SAM" id="MobiDB-lite"/>
    </source>
</evidence>
<keyword evidence="9 20" id="KW-1133">Transmembrane helix</keyword>
<protein>
    <recommendedName>
        <fullName evidence="26">Ig-like domain-containing protein</fullName>
    </recommendedName>
</protein>
<feature type="domain" description="Neurotransmitter-gated ion-channel transmembrane" evidence="23">
    <location>
        <begin position="660"/>
        <end position="911"/>
    </location>
</feature>
<evidence type="ECO:0000256" key="5">
    <source>
        <dbReference type="ARBA" id="ARBA00022448"/>
    </source>
</evidence>
<dbReference type="Pfam" id="PF02932">
    <property type="entry name" value="Neur_chan_memb"/>
    <property type="match status" value="1"/>
</dbReference>
<dbReference type="InterPro" id="IPR018000">
    <property type="entry name" value="Neurotransmitter_ion_chnl_CS"/>
</dbReference>
<dbReference type="NCBIfam" id="TIGR00860">
    <property type="entry name" value="LIC"/>
    <property type="match status" value="1"/>
</dbReference>
<dbReference type="InterPro" id="IPR038050">
    <property type="entry name" value="Neuro_actylchol_rec"/>
</dbReference>
<evidence type="ECO:0000256" key="20">
    <source>
        <dbReference type="RuleBase" id="RU000687"/>
    </source>
</evidence>
<feature type="compositionally biased region" description="Basic and acidic residues" evidence="21">
    <location>
        <begin position="803"/>
        <end position="832"/>
    </location>
</feature>
<feature type="transmembrane region" description="Helical" evidence="20">
    <location>
        <begin position="654"/>
        <end position="678"/>
    </location>
</feature>
<dbReference type="InterPro" id="IPR002394">
    <property type="entry name" value="Nicotinic_acetylcholine_rcpt"/>
</dbReference>
<dbReference type="FunFam" id="2.70.170.10:FF:000016">
    <property type="entry name" value="Nicotinic acetylcholine receptor subunit"/>
    <property type="match status" value="1"/>
</dbReference>
<evidence type="ECO:0000313" key="24">
    <source>
        <dbReference type="EMBL" id="CAB3378542.1"/>
    </source>
</evidence>
<comment type="caution">
    <text evidence="24">The sequence shown here is derived from an EMBL/GenBank/DDBJ whole genome shotgun (WGS) entry which is preliminary data.</text>
</comment>
<keyword evidence="11 20" id="KW-0406">Ion transport</keyword>
<dbReference type="Pfam" id="PF02931">
    <property type="entry name" value="Neur_chan_LBD"/>
    <property type="match status" value="1"/>
</dbReference>
<dbReference type="AlphaFoldDB" id="A0A8S1DFF6"/>
<evidence type="ECO:0000259" key="23">
    <source>
        <dbReference type="Pfam" id="PF02932"/>
    </source>
</evidence>
<evidence type="ECO:0000256" key="1">
    <source>
        <dbReference type="ARBA" id="ARBA00003328"/>
    </source>
</evidence>
<proteinExistence type="inferred from homology"/>
<dbReference type="InterPro" id="IPR011042">
    <property type="entry name" value="6-blade_b-propeller_TolB-like"/>
</dbReference>
<dbReference type="PRINTS" id="PR00252">
    <property type="entry name" value="NRIONCHANNEL"/>
</dbReference>
<evidence type="ECO:0000256" key="9">
    <source>
        <dbReference type="ARBA" id="ARBA00022989"/>
    </source>
</evidence>
<evidence type="ECO:0000256" key="10">
    <source>
        <dbReference type="ARBA" id="ARBA00023018"/>
    </source>
</evidence>
<evidence type="ECO:0008006" key="26">
    <source>
        <dbReference type="Google" id="ProtNLM"/>
    </source>
</evidence>
<comment type="subcellular location">
    <subcellularLocation>
        <location evidence="19">Postsynaptic cell membrane</location>
        <topology evidence="19">Multi-pass membrane protein</topology>
    </subcellularLocation>
    <subcellularLocation>
        <location evidence="2">Secreted</location>
    </subcellularLocation>
</comment>
<evidence type="ECO:0000256" key="3">
    <source>
        <dbReference type="ARBA" id="ARBA00009127"/>
    </source>
</evidence>
<gene>
    <name evidence="24" type="ORF">CLODIP_2_CD00764</name>
</gene>
<feature type="transmembrane region" description="Helical" evidence="20">
    <location>
        <begin position="717"/>
        <end position="740"/>
    </location>
</feature>
<keyword evidence="20" id="KW-0732">Signal</keyword>
<comment type="similarity">
    <text evidence="4">Belongs to the ligand-gated ion channel (TC 1.A.9) family. Acetylcholine receptor (TC 1.A.9.1) subfamily.</text>
</comment>
<keyword evidence="5 20" id="KW-0813">Transport</keyword>
<feature type="transmembrane region" description="Helical" evidence="20">
    <location>
        <begin position="685"/>
        <end position="702"/>
    </location>
</feature>
<evidence type="ECO:0000256" key="8">
    <source>
        <dbReference type="ARBA" id="ARBA00022692"/>
    </source>
</evidence>
<dbReference type="CDD" id="cd18997">
    <property type="entry name" value="LGIC_ECD_nAChR"/>
    <property type="match status" value="1"/>
</dbReference>
<dbReference type="Gene3D" id="1.20.58.390">
    <property type="entry name" value="Neurotransmitter-gated ion-channel transmembrane domain"/>
    <property type="match status" value="2"/>
</dbReference>
<keyword evidence="12 20" id="KW-0472">Membrane</keyword>
<evidence type="ECO:0000256" key="6">
    <source>
        <dbReference type="ARBA" id="ARBA00022475"/>
    </source>
</evidence>
<dbReference type="InterPro" id="IPR006201">
    <property type="entry name" value="Neur_channel"/>
</dbReference>
<dbReference type="SUPFAM" id="SSF101898">
    <property type="entry name" value="NHL repeat"/>
    <property type="match status" value="1"/>
</dbReference>
<evidence type="ECO:0000256" key="14">
    <source>
        <dbReference type="ARBA" id="ARBA00023170"/>
    </source>
</evidence>
<evidence type="ECO:0000256" key="17">
    <source>
        <dbReference type="ARBA" id="ARBA00023286"/>
    </source>
</evidence>
<dbReference type="InterPro" id="IPR006202">
    <property type="entry name" value="Neur_chan_lig-bd"/>
</dbReference>
<dbReference type="GO" id="GO:0005576">
    <property type="term" value="C:extracellular region"/>
    <property type="evidence" value="ECO:0007669"/>
    <property type="project" value="UniProtKB-SubCell"/>
</dbReference>